<evidence type="ECO:0000256" key="2">
    <source>
        <dbReference type="ARBA" id="ARBA00022692"/>
    </source>
</evidence>
<dbReference type="InterPro" id="IPR007430">
    <property type="entry name" value="VirB8"/>
</dbReference>
<dbReference type="EMBL" id="JAAXYO010000123">
    <property type="protein sequence ID" value="MBU2788233.1"/>
    <property type="molecule type" value="Genomic_DNA"/>
</dbReference>
<keyword evidence="8" id="KW-1185">Reference proteome</keyword>
<dbReference type="CDD" id="cd16425">
    <property type="entry name" value="TrbF"/>
    <property type="match status" value="1"/>
</dbReference>
<dbReference type="Proteomes" id="UP001197378">
    <property type="component" value="Unassembled WGS sequence"/>
</dbReference>
<feature type="domain" description="Bacterial virulence protein VirB8" evidence="6">
    <location>
        <begin position="26"/>
        <end position="235"/>
    </location>
</feature>
<accession>A0AAE2YQL8</accession>
<comment type="subcellular location">
    <subcellularLocation>
        <location evidence="1">Membrane</location>
        <topology evidence="1">Single-pass membrane protein</topology>
    </subcellularLocation>
</comment>
<sequence length="238" mass="26515">MAKIVASTEESPDVPEEGVAAQYLVARREWLERYGDYIAQAKNWRVAALASIAIAALFGAGMVYEADRVHVVPYVVEVNHLGQAVHLAQEVQAGTYDLPVVRHVIANWVRNVRERLPVVAAEKQIYESTYDLVGNKENERLTAYFERHNPYSNFTRNEGGRTVDISSVLPVGTVTPKGGTVQVQWTETQYGASGSIKWRRNYEGTVTYRIQAPSSNPATLKADPFGIFITSFTWNALP</sequence>
<name>A0AAE2YQL8_9PROT</name>
<evidence type="ECO:0000256" key="4">
    <source>
        <dbReference type="ARBA" id="ARBA00023136"/>
    </source>
</evidence>
<gene>
    <name evidence="7" type="ORF">HFQ13_08455</name>
</gene>
<reference evidence="7" key="1">
    <citation type="journal article" date="2021" name="ISME J.">
        <title>Genomic evolution of the class Acidithiobacillia: deep-branching Proteobacteria living in extreme acidic conditions.</title>
        <authorList>
            <person name="Moya-Beltran A."/>
            <person name="Beard S."/>
            <person name="Rojas-Villalobos C."/>
            <person name="Issotta F."/>
            <person name="Gallardo Y."/>
            <person name="Ulloa R."/>
            <person name="Giaveno A."/>
            <person name="Degli Esposti M."/>
            <person name="Johnson D.B."/>
            <person name="Quatrini R."/>
        </authorList>
    </citation>
    <scope>NUCLEOTIDE SEQUENCE</scope>
    <source>
        <strain evidence="7">VAN18-1</strain>
    </source>
</reference>
<evidence type="ECO:0000256" key="1">
    <source>
        <dbReference type="ARBA" id="ARBA00004167"/>
    </source>
</evidence>
<comment type="caution">
    <text evidence="7">The sequence shown here is derived from an EMBL/GenBank/DDBJ whole genome shotgun (WGS) entry which is preliminary data.</text>
</comment>
<proteinExistence type="predicted"/>
<organism evidence="7 8">
    <name type="scientific">Igneacidithiobacillus copahuensis</name>
    <dbReference type="NCBI Taxonomy" id="2724909"/>
    <lineage>
        <taxon>Bacteria</taxon>
        <taxon>Pseudomonadati</taxon>
        <taxon>Pseudomonadota</taxon>
        <taxon>Acidithiobacillia</taxon>
        <taxon>Acidithiobacillales</taxon>
        <taxon>Acidithiobacillaceae</taxon>
        <taxon>Igneacidithiobacillus</taxon>
    </lineage>
</organism>
<dbReference type="InterPro" id="IPR032710">
    <property type="entry name" value="NTF2-like_dom_sf"/>
</dbReference>
<evidence type="ECO:0000313" key="8">
    <source>
        <dbReference type="Proteomes" id="UP001197378"/>
    </source>
</evidence>
<feature type="transmembrane region" description="Helical" evidence="5">
    <location>
        <begin position="46"/>
        <end position="64"/>
    </location>
</feature>
<dbReference type="GO" id="GO:0016020">
    <property type="term" value="C:membrane"/>
    <property type="evidence" value="ECO:0007669"/>
    <property type="project" value="UniProtKB-SubCell"/>
</dbReference>
<dbReference type="AlphaFoldDB" id="A0AAE2YQL8"/>
<dbReference type="RefSeq" id="WP_215885586.1">
    <property type="nucleotide sequence ID" value="NZ_JAAXYO010000123.1"/>
</dbReference>
<evidence type="ECO:0000259" key="6">
    <source>
        <dbReference type="Pfam" id="PF04335"/>
    </source>
</evidence>
<keyword evidence="2 5" id="KW-0812">Transmembrane</keyword>
<dbReference type="Pfam" id="PF04335">
    <property type="entry name" value="VirB8"/>
    <property type="match status" value="1"/>
</dbReference>
<evidence type="ECO:0000256" key="5">
    <source>
        <dbReference type="SAM" id="Phobius"/>
    </source>
</evidence>
<protein>
    <submittedName>
        <fullName evidence="7">Type IV secretion system protein</fullName>
    </submittedName>
</protein>
<dbReference type="Gene3D" id="3.10.450.230">
    <property type="entry name" value="VirB8 protein"/>
    <property type="match status" value="1"/>
</dbReference>
<keyword evidence="4 5" id="KW-0472">Membrane</keyword>
<dbReference type="InterPro" id="IPR035658">
    <property type="entry name" value="TrbF"/>
</dbReference>
<dbReference type="SUPFAM" id="SSF54427">
    <property type="entry name" value="NTF2-like"/>
    <property type="match status" value="1"/>
</dbReference>
<evidence type="ECO:0000313" key="7">
    <source>
        <dbReference type="EMBL" id="MBU2788233.1"/>
    </source>
</evidence>
<evidence type="ECO:0000256" key="3">
    <source>
        <dbReference type="ARBA" id="ARBA00022989"/>
    </source>
</evidence>
<keyword evidence="3 5" id="KW-1133">Transmembrane helix</keyword>